<dbReference type="RefSeq" id="WP_072713884.1">
    <property type="nucleotide sequence ID" value="NZ_FRAU01000001.1"/>
</dbReference>
<dbReference type="OrthoDB" id="7204227at2"/>
<dbReference type="STRING" id="633813.SAMN04488087_0084"/>
<dbReference type="SUPFAM" id="SSF54427">
    <property type="entry name" value="NTF2-like"/>
    <property type="match status" value="1"/>
</dbReference>
<dbReference type="AlphaFoldDB" id="A0A1M6P964"/>
<keyword evidence="3" id="KW-0413">Isomerase</keyword>
<evidence type="ECO:0000313" key="4">
    <source>
        <dbReference type="Proteomes" id="UP000185812"/>
    </source>
</evidence>
<evidence type="ECO:0000256" key="1">
    <source>
        <dbReference type="SAM" id="SignalP"/>
    </source>
</evidence>
<dbReference type="GO" id="GO:0016853">
    <property type="term" value="F:isomerase activity"/>
    <property type="evidence" value="ECO:0007669"/>
    <property type="project" value="UniProtKB-KW"/>
</dbReference>
<feature type="chain" id="PRO_5012070642" evidence="1">
    <location>
        <begin position="22"/>
        <end position="142"/>
    </location>
</feature>
<dbReference type="Proteomes" id="UP000185812">
    <property type="component" value="Unassembled WGS sequence"/>
</dbReference>
<evidence type="ECO:0000259" key="2">
    <source>
        <dbReference type="Pfam" id="PF14534"/>
    </source>
</evidence>
<keyword evidence="4" id="KW-1185">Reference proteome</keyword>
<dbReference type="InterPro" id="IPR027843">
    <property type="entry name" value="DUF4440"/>
</dbReference>
<gene>
    <name evidence="3" type="ORF">SAMN04488087_0084</name>
</gene>
<dbReference type="InterPro" id="IPR032710">
    <property type="entry name" value="NTF2-like_dom_sf"/>
</dbReference>
<reference evidence="4" key="1">
    <citation type="submission" date="2016-11" db="EMBL/GenBank/DDBJ databases">
        <authorList>
            <person name="Varghese N."/>
            <person name="Submissions S."/>
        </authorList>
    </citation>
    <scope>NUCLEOTIDE SEQUENCE [LARGE SCALE GENOMIC DNA]</scope>
    <source>
        <strain evidence="4">DSM 22212</strain>
    </source>
</reference>
<name>A0A1M6P964_9BACT</name>
<accession>A0A1M6P964</accession>
<dbReference type="Gene3D" id="3.10.450.50">
    <property type="match status" value="1"/>
</dbReference>
<sequence>MLGLSWLLIGLWLAPVPSDTAAVQQTVARFHEALAQGDRATVAQLLLEEVIILEGGRRESKAEYLGHHYGRDVAFLQAMRRSIVWQQVRVAGELAYVSTVSRLQGTFRERSYDLSSAELLVLHRTPDGWRIGAIHWSSRPNR</sequence>
<organism evidence="3 4">
    <name type="scientific">Rhodothermus profundi</name>
    <dbReference type="NCBI Taxonomy" id="633813"/>
    <lineage>
        <taxon>Bacteria</taxon>
        <taxon>Pseudomonadati</taxon>
        <taxon>Rhodothermota</taxon>
        <taxon>Rhodothermia</taxon>
        <taxon>Rhodothermales</taxon>
        <taxon>Rhodothermaceae</taxon>
        <taxon>Rhodothermus</taxon>
    </lineage>
</organism>
<feature type="domain" description="DUF4440" evidence="2">
    <location>
        <begin position="24"/>
        <end position="131"/>
    </location>
</feature>
<feature type="signal peptide" evidence="1">
    <location>
        <begin position="1"/>
        <end position="21"/>
    </location>
</feature>
<keyword evidence="1" id="KW-0732">Signal</keyword>
<dbReference type="EMBL" id="FRAU01000001">
    <property type="protein sequence ID" value="SHK04464.1"/>
    <property type="molecule type" value="Genomic_DNA"/>
</dbReference>
<proteinExistence type="predicted"/>
<protein>
    <submittedName>
        <fullName evidence="3">Ketosteroid isomerase homolog</fullName>
    </submittedName>
</protein>
<evidence type="ECO:0000313" key="3">
    <source>
        <dbReference type="EMBL" id="SHK04464.1"/>
    </source>
</evidence>
<dbReference type="Pfam" id="PF14534">
    <property type="entry name" value="DUF4440"/>
    <property type="match status" value="1"/>
</dbReference>